<dbReference type="CDD" id="cd03214">
    <property type="entry name" value="ABC_Iron-Siderophores_B12_Hemin"/>
    <property type="match status" value="1"/>
</dbReference>
<dbReference type="InterPro" id="IPR050153">
    <property type="entry name" value="Metal_Ion_Import_ABC"/>
</dbReference>
<gene>
    <name evidence="6" type="ORF">EQG49_03185</name>
</gene>
<protein>
    <submittedName>
        <fullName evidence="6">ABC transporter ATP-binding protein</fullName>
    </submittedName>
</protein>
<dbReference type="Pfam" id="PF00005">
    <property type="entry name" value="ABC_tran"/>
    <property type="match status" value="1"/>
</dbReference>
<dbReference type="OrthoDB" id="9787851at2"/>
<evidence type="ECO:0000259" key="5">
    <source>
        <dbReference type="PROSITE" id="PS50893"/>
    </source>
</evidence>
<proteinExistence type="inferred from homology"/>
<evidence type="ECO:0000256" key="1">
    <source>
        <dbReference type="ARBA" id="ARBA00005417"/>
    </source>
</evidence>
<dbReference type="Proteomes" id="UP000292886">
    <property type="component" value="Chromosome"/>
</dbReference>
<dbReference type="KEGG" id="wei:EQG49_03185"/>
<dbReference type="InterPro" id="IPR003593">
    <property type="entry name" value="AAA+_ATPase"/>
</dbReference>
<evidence type="ECO:0000313" key="6">
    <source>
        <dbReference type="EMBL" id="QBO35529.1"/>
    </source>
</evidence>
<dbReference type="Gene3D" id="3.40.50.300">
    <property type="entry name" value="P-loop containing nucleotide triphosphate hydrolases"/>
    <property type="match status" value="1"/>
</dbReference>
<keyword evidence="7" id="KW-1185">Reference proteome</keyword>
<dbReference type="PANTHER" id="PTHR42734:SF6">
    <property type="entry name" value="MOLYBDATE IMPORT ATP-BINDING PROTEIN MOLC"/>
    <property type="match status" value="1"/>
</dbReference>
<comment type="similarity">
    <text evidence="1">Belongs to the ABC transporter superfamily.</text>
</comment>
<dbReference type="GO" id="GO:0016887">
    <property type="term" value="F:ATP hydrolysis activity"/>
    <property type="evidence" value="ECO:0007669"/>
    <property type="project" value="InterPro"/>
</dbReference>
<name>A0A4P6YS75_9LACO</name>
<feature type="domain" description="ABC transporter" evidence="5">
    <location>
        <begin position="2"/>
        <end position="218"/>
    </location>
</feature>
<evidence type="ECO:0000256" key="4">
    <source>
        <dbReference type="ARBA" id="ARBA00022840"/>
    </source>
</evidence>
<evidence type="ECO:0000313" key="7">
    <source>
        <dbReference type="Proteomes" id="UP000292886"/>
    </source>
</evidence>
<dbReference type="AlphaFoldDB" id="A0A4P6YS75"/>
<dbReference type="RefSeq" id="WP_133362608.1">
    <property type="nucleotide sequence ID" value="NZ_CP037940.1"/>
</dbReference>
<dbReference type="EMBL" id="CP037940">
    <property type="protein sequence ID" value="QBO35529.1"/>
    <property type="molecule type" value="Genomic_DNA"/>
</dbReference>
<keyword evidence="3" id="KW-0547">Nucleotide-binding</keyword>
<evidence type="ECO:0000256" key="3">
    <source>
        <dbReference type="ARBA" id="ARBA00022741"/>
    </source>
</evidence>
<dbReference type="InterPro" id="IPR027417">
    <property type="entry name" value="P-loop_NTPase"/>
</dbReference>
<keyword evidence="2" id="KW-0813">Transport</keyword>
<evidence type="ECO:0000256" key="2">
    <source>
        <dbReference type="ARBA" id="ARBA00022448"/>
    </source>
</evidence>
<dbReference type="PANTHER" id="PTHR42734">
    <property type="entry name" value="METAL TRANSPORT SYSTEM ATP-BINDING PROTEIN TM_0124-RELATED"/>
    <property type="match status" value="1"/>
</dbReference>
<dbReference type="SUPFAM" id="SSF52540">
    <property type="entry name" value="P-loop containing nucleoside triphosphate hydrolases"/>
    <property type="match status" value="1"/>
</dbReference>
<organism evidence="6 7">
    <name type="scientific">Periweissella cryptocerci</name>
    <dbReference type="NCBI Taxonomy" id="2506420"/>
    <lineage>
        <taxon>Bacteria</taxon>
        <taxon>Bacillati</taxon>
        <taxon>Bacillota</taxon>
        <taxon>Bacilli</taxon>
        <taxon>Lactobacillales</taxon>
        <taxon>Lactobacillaceae</taxon>
        <taxon>Periweissella</taxon>
    </lineage>
</organism>
<dbReference type="InterPro" id="IPR003439">
    <property type="entry name" value="ABC_transporter-like_ATP-bd"/>
</dbReference>
<dbReference type="SMART" id="SM00382">
    <property type="entry name" value="AAA"/>
    <property type="match status" value="1"/>
</dbReference>
<dbReference type="GO" id="GO:0005524">
    <property type="term" value="F:ATP binding"/>
    <property type="evidence" value="ECO:0007669"/>
    <property type="project" value="UniProtKB-KW"/>
</dbReference>
<sequence length="235" mass="26540">MLDFKNVSLKHGTKTILTNVNLVVAPRKITTIIGPNGSGKTTMLKLLSQTLQPDQGRIVFADEKVAYLEQNNELFEPLTVTELLEIGLTNEVPDSEFMYRIIQRLGLVEMADQLVDELSGGQQQRVWLAYALCQRPDVILLDEPTAALDVHYQVELLNVLQEIQTEYNLTVVMVLHDLNQALHFSDFVWLVRGNGYVDRKTAQQCYDAELLSSVFQTPVQIIEIAGKRQVIVELS</sequence>
<dbReference type="PROSITE" id="PS50893">
    <property type="entry name" value="ABC_TRANSPORTER_2"/>
    <property type="match status" value="1"/>
</dbReference>
<reference evidence="7" key="1">
    <citation type="submission" date="2019-03" db="EMBL/GenBank/DDBJ databases">
        <title>Weissella sp. 26KH-42 Genome sequencing.</title>
        <authorList>
            <person name="Heo J."/>
            <person name="Kim S.-J."/>
            <person name="Kim J.-S."/>
            <person name="Hong S.-B."/>
            <person name="Kwon S.-W."/>
        </authorList>
    </citation>
    <scope>NUCLEOTIDE SEQUENCE [LARGE SCALE GENOMIC DNA]</scope>
    <source>
        <strain evidence="7">26KH-42</strain>
    </source>
</reference>
<keyword evidence="4 6" id="KW-0067">ATP-binding</keyword>
<accession>A0A4P6YS75</accession>